<evidence type="ECO:0000256" key="2">
    <source>
        <dbReference type="ARBA" id="ARBA00022670"/>
    </source>
</evidence>
<feature type="domain" description="Peptidase S8/S53" evidence="7">
    <location>
        <begin position="120"/>
        <end position="457"/>
    </location>
</feature>
<evidence type="ECO:0000256" key="4">
    <source>
        <dbReference type="ARBA" id="ARBA00022825"/>
    </source>
</evidence>
<dbReference type="Pfam" id="PF00082">
    <property type="entry name" value="Peptidase_S8"/>
    <property type="match status" value="1"/>
</dbReference>
<dbReference type="EMBL" id="CP003418">
    <property type="protein sequence ID" value="AFH48158.1"/>
    <property type="molecule type" value="Genomic_DNA"/>
</dbReference>
<dbReference type="STRING" id="945713.IALB_0446"/>
<dbReference type="SUPFAM" id="SSF49785">
    <property type="entry name" value="Galactose-binding domain-like"/>
    <property type="match status" value="1"/>
</dbReference>
<accession>I0AGQ1</accession>
<keyword evidence="6" id="KW-0732">Signal</keyword>
<dbReference type="AlphaFoldDB" id="I0AGQ1"/>
<reference evidence="8 9" key="1">
    <citation type="journal article" date="2012" name="Front. Microbiol.">
        <title>Complete genome of Ignavibacterium album, a metabolically versatile, flagellated, facultative anaerobe from the phylum Chlorobi.</title>
        <authorList>
            <person name="Liu Z."/>
            <person name="Frigaard N.-U."/>
            <person name="Vogl K."/>
            <person name="Iino T."/>
            <person name="Ohkuma M."/>
            <person name="Overmann J."/>
            <person name="Bryant D.A."/>
        </authorList>
    </citation>
    <scope>NUCLEOTIDE SEQUENCE [LARGE SCALE GENOMIC DNA]</scope>
    <source>
        <strain evidence="9">DSM 19864 / JCM 16511 / NBRC 101810 / Mat9-16</strain>
    </source>
</reference>
<dbReference type="PANTHER" id="PTHR43399:SF4">
    <property type="entry name" value="CELL WALL-ASSOCIATED PROTEASE"/>
    <property type="match status" value="1"/>
</dbReference>
<dbReference type="PATRIC" id="fig|945713.3.peg.445"/>
<keyword evidence="3 5" id="KW-0378">Hydrolase</keyword>
<keyword evidence="2 5" id="KW-0645">Protease</keyword>
<dbReference type="InterPro" id="IPR008979">
    <property type="entry name" value="Galactose-bd-like_sf"/>
</dbReference>
<dbReference type="PROSITE" id="PS00138">
    <property type="entry name" value="SUBTILASE_SER"/>
    <property type="match status" value="1"/>
</dbReference>
<dbReference type="GO" id="GO:0006508">
    <property type="term" value="P:proteolysis"/>
    <property type="evidence" value="ECO:0007669"/>
    <property type="project" value="UniProtKB-KW"/>
</dbReference>
<feature type="signal peptide" evidence="6">
    <location>
        <begin position="1"/>
        <end position="24"/>
    </location>
</feature>
<dbReference type="InterPro" id="IPR015500">
    <property type="entry name" value="Peptidase_S8_subtilisin-rel"/>
</dbReference>
<feature type="active site" description="Charge relay system" evidence="5">
    <location>
        <position position="402"/>
    </location>
</feature>
<dbReference type="PROSITE" id="PS51892">
    <property type="entry name" value="SUBTILASE"/>
    <property type="match status" value="1"/>
</dbReference>
<name>I0AGQ1_IGNAJ</name>
<dbReference type="SUPFAM" id="SSF52743">
    <property type="entry name" value="Subtilisin-like"/>
    <property type="match status" value="1"/>
</dbReference>
<sequence length="860" mass="96042">MKTNKTMIKILIMILISLNSYVFAQIQQDVIKEKIKQQVLSKTDTIVLKNIGIEFQRQYNANKYEAIEYFKQKGYLIKGPGIELQGFSNGRPIYYITYNRIAAQTVRTDAVWSSFNLDGSGIEIGLWDEGAVYEYHDSFREGIYGPRHVFFIDSTGSEVSEHSTHVAGTIVADNDNYNSKGMADKSVLYSRDWNAGFVEMTNAAAGLDPNFTTPLLLSNHSYGQNPGWVWGDLRNSGTNAWYWMAEDYQNEDPNFGNYHDSLTFNIDLIAFNAPYYTIVWAAGNDRGQGPEPFTSHWVWDGEKWVSSTSYHPKDGGDDGFDCIPPEGVAKNIITVGAVDDIPYGYTSPSDVKQINTNFSVWGPTKDGRIKPDIVANGDALYSTLPNNLYGNTIKGLTASGTSMAAPNVTGSLALLLQHYKNTHNNTVPLSSTLKAIVIHTADEAGENPGPDYKYGWGLLNTYKAAQLISQDQNNSNAIQEILLSNGQTYTLNDLYNDGTQPIKITLAWNDIPPSNSQTGPILVRDLDVRLYKNGITYYPWVLNPGNPGSAATTGDNTKDNVEQILFQSPGVGLYSVVVSHKGTLSSSQMFSLIVTGFTSPFVTFNLKQIGNDNQTFGQAAYWDNLSWNYVQPEQPVTLSIAQHHFLSTQDFRPNTYEKFNHWEDNLATTSDWYRNWDTIGLRASINLVAARFIPKYSNVIIKNSLEGTVSTGDSLNFSDPWLTDINEQPYGLRNQGLSAPFKQRPSPFYPDYTTSYYGDVYKGVFLNQSGPGYNWQPPYYSVKADAMQDIQLQQTGRTHRFYFQGWNASPQGSAEFQYPDSLKTPLVFKQEGATVQANLKGTQLSNNSNAYSKGSQRKFV</sequence>
<evidence type="ECO:0000256" key="3">
    <source>
        <dbReference type="ARBA" id="ARBA00022801"/>
    </source>
</evidence>
<comment type="similarity">
    <text evidence="1 5">Belongs to the peptidase S8 family.</text>
</comment>
<dbReference type="CDD" id="cd04842">
    <property type="entry name" value="Peptidases_S8_Kp43_protease"/>
    <property type="match status" value="1"/>
</dbReference>
<dbReference type="InterPro" id="IPR000209">
    <property type="entry name" value="Peptidase_S8/S53_dom"/>
</dbReference>
<dbReference type="InterPro" id="IPR051048">
    <property type="entry name" value="Peptidase_S8/S53_subtilisin"/>
</dbReference>
<evidence type="ECO:0000259" key="7">
    <source>
        <dbReference type="Pfam" id="PF00082"/>
    </source>
</evidence>
<feature type="active site" description="Charge relay system" evidence="5">
    <location>
        <position position="162"/>
    </location>
</feature>
<feature type="chain" id="PRO_5003624033" evidence="6">
    <location>
        <begin position="25"/>
        <end position="860"/>
    </location>
</feature>
<keyword evidence="9" id="KW-1185">Reference proteome</keyword>
<keyword evidence="4 5" id="KW-0720">Serine protease</keyword>
<dbReference type="InterPro" id="IPR034058">
    <property type="entry name" value="TagA/B/C/D_pept_dom"/>
</dbReference>
<evidence type="ECO:0000256" key="6">
    <source>
        <dbReference type="SAM" id="SignalP"/>
    </source>
</evidence>
<dbReference type="Gene3D" id="3.40.50.200">
    <property type="entry name" value="Peptidase S8/S53 domain"/>
    <property type="match status" value="1"/>
</dbReference>
<feature type="active site" description="Charge relay system" evidence="5">
    <location>
        <position position="128"/>
    </location>
</feature>
<evidence type="ECO:0000313" key="8">
    <source>
        <dbReference type="EMBL" id="AFH48158.1"/>
    </source>
</evidence>
<dbReference type="eggNOG" id="COG1404">
    <property type="taxonomic scope" value="Bacteria"/>
</dbReference>
<organism evidence="8 9">
    <name type="scientific">Ignavibacterium album (strain DSM 19864 / JCM 16511 / NBRC 101810 / Mat9-16)</name>
    <dbReference type="NCBI Taxonomy" id="945713"/>
    <lineage>
        <taxon>Bacteria</taxon>
        <taxon>Pseudomonadati</taxon>
        <taxon>Ignavibacteriota</taxon>
        <taxon>Ignavibacteria</taxon>
        <taxon>Ignavibacteriales</taxon>
        <taxon>Ignavibacteriaceae</taxon>
        <taxon>Ignavibacterium</taxon>
    </lineage>
</organism>
<proteinExistence type="inferred from homology"/>
<dbReference type="InterPro" id="IPR023828">
    <property type="entry name" value="Peptidase_S8_Ser-AS"/>
</dbReference>
<evidence type="ECO:0000313" key="9">
    <source>
        <dbReference type="Proteomes" id="UP000007394"/>
    </source>
</evidence>
<dbReference type="GO" id="GO:0004252">
    <property type="term" value="F:serine-type endopeptidase activity"/>
    <property type="evidence" value="ECO:0007669"/>
    <property type="project" value="UniProtKB-UniRule"/>
</dbReference>
<dbReference type="PRINTS" id="PR00723">
    <property type="entry name" value="SUBTILISIN"/>
</dbReference>
<dbReference type="Proteomes" id="UP000007394">
    <property type="component" value="Chromosome"/>
</dbReference>
<dbReference type="RefSeq" id="WP_014559317.1">
    <property type="nucleotide sequence ID" value="NC_017464.1"/>
</dbReference>
<dbReference type="PANTHER" id="PTHR43399">
    <property type="entry name" value="SUBTILISIN-RELATED"/>
    <property type="match status" value="1"/>
</dbReference>
<dbReference type="InterPro" id="IPR036852">
    <property type="entry name" value="Peptidase_S8/S53_dom_sf"/>
</dbReference>
<dbReference type="Gene3D" id="2.60.120.380">
    <property type="match status" value="1"/>
</dbReference>
<dbReference type="HOGENOM" id="CLU_332559_0_0_10"/>
<dbReference type="KEGG" id="ial:IALB_0446"/>
<dbReference type="OrthoDB" id="9792152at2"/>
<gene>
    <name evidence="8" type="ordered locus">IALB_0446</name>
</gene>
<protein>
    <submittedName>
        <fullName evidence="8">Peptidase S8/S53 subtilisin kexin sedolisin</fullName>
    </submittedName>
</protein>
<evidence type="ECO:0000256" key="1">
    <source>
        <dbReference type="ARBA" id="ARBA00011073"/>
    </source>
</evidence>
<evidence type="ECO:0000256" key="5">
    <source>
        <dbReference type="PROSITE-ProRule" id="PRU01240"/>
    </source>
</evidence>